<dbReference type="Proteomes" id="UP000565205">
    <property type="component" value="Unassembled WGS sequence"/>
</dbReference>
<evidence type="ECO:0000313" key="1">
    <source>
        <dbReference type="EMBL" id="MBB3175277.1"/>
    </source>
</evidence>
<dbReference type="AlphaFoldDB" id="A0A839UZF1"/>
<dbReference type="EMBL" id="JACHXV010000023">
    <property type="protein sequence ID" value="MBB3175277.1"/>
    <property type="molecule type" value="Genomic_DNA"/>
</dbReference>
<reference evidence="1 3" key="2">
    <citation type="submission" date="2020-08" db="EMBL/GenBank/DDBJ databases">
        <title>Genomic Encyclopedia of Type Strains, Phase III (KMG-III): the genomes of soil and plant-associated and newly described type strains.</title>
        <authorList>
            <person name="Whitman W."/>
        </authorList>
    </citation>
    <scope>NUCLEOTIDE SEQUENCE [LARGE SCALE GENOMIC DNA]</scope>
    <source>
        <strain evidence="1 3">CECT 8088</strain>
    </source>
</reference>
<evidence type="ECO:0000313" key="2">
    <source>
        <dbReference type="EMBL" id="NVN29437.1"/>
    </source>
</evidence>
<evidence type="ECO:0000313" key="3">
    <source>
        <dbReference type="Proteomes" id="UP000557688"/>
    </source>
</evidence>
<dbReference type="EMBL" id="JABXXQ010000036">
    <property type="protein sequence ID" value="NVN29437.1"/>
    <property type="molecule type" value="Genomic_DNA"/>
</dbReference>
<dbReference type="Proteomes" id="UP000557688">
    <property type="component" value="Unassembled WGS sequence"/>
</dbReference>
<protein>
    <submittedName>
        <fullName evidence="1">Uncharacterized protein</fullName>
    </submittedName>
</protein>
<proteinExistence type="predicted"/>
<gene>
    <name evidence="1" type="ORF">FHR90_003131</name>
    <name evidence="2" type="ORF">HUK83_03665</name>
</gene>
<reference evidence="2 4" key="1">
    <citation type="submission" date="2020-06" db="EMBL/GenBank/DDBJ databases">
        <title>Description of novel acetic acid bacteria.</title>
        <authorList>
            <person name="Sombolestani A."/>
        </authorList>
    </citation>
    <scope>NUCLEOTIDE SEQUENCE [LARGE SCALE GENOMIC DNA]</scope>
    <source>
        <strain evidence="2 4">LMG 26838</strain>
    </source>
</reference>
<accession>A0A839UZF1</accession>
<comment type="caution">
    <text evidence="1">The sequence shown here is derived from an EMBL/GenBank/DDBJ whole genome shotgun (WGS) entry which is preliminary data.</text>
</comment>
<dbReference type="RefSeq" id="WP_176622154.1">
    <property type="nucleotide sequence ID" value="NZ_JABXXQ010000036.1"/>
</dbReference>
<name>A0A839UZF1_9PROT</name>
<keyword evidence="3" id="KW-1185">Reference proteome</keyword>
<organism evidence="1 3">
    <name type="scientific">Endobacter medicaginis</name>
    <dbReference type="NCBI Taxonomy" id="1181271"/>
    <lineage>
        <taxon>Bacteria</taxon>
        <taxon>Pseudomonadati</taxon>
        <taxon>Pseudomonadota</taxon>
        <taxon>Alphaproteobacteria</taxon>
        <taxon>Acetobacterales</taxon>
        <taxon>Acetobacteraceae</taxon>
        <taxon>Endobacter</taxon>
    </lineage>
</organism>
<evidence type="ECO:0000313" key="4">
    <source>
        <dbReference type="Proteomes" id="UP000565205"/>
    </source>
</evidence>
<sequence>MRTILIMWARLMGMLVIAFLLFAAMAAPAFIDDLDAMVGPAPVDVVASR</sequence>